<evidence type="ECO:0008006" key="4">
    <source>
        <dbReference type="Google" id="ProtNLM"/>
    </source>
</evidence>
<dbReference type="AlphaFoldDB" id="A0AAV5BGQ2"/>
<name>A0AAV5BGQ2_ELECO</name>
<accession>A0AAV5BGQ2</accession>
<protein>
    <recommendedName>
        <fullName evidence="4">Protein-serine/threonine phosphatase</fullName>
    </recommendedName>
</protein>
<evidence type="ECO:0000313" key="1">
    <source>
        <dbReference type="EMBL" id="GJM85606.1"/>
    </source>
</evidence>
<reference evidence="1" key="1">
    <citation type="journal article" date="2018" name="DNA Res.">
        <title>Multiple hybrid de novo genome assembly of finger millet, an orphan allotetraploid crop.</title>
        <authorList>
            <person name="Hatakeyama M."/>
            <person name="Aluri S."/>
            <person name="Balachadran M.T."/>
            <person name="Sivarajan S.R."/>
            <person name="Patrignani A."/>
            <person name="Gruter S."/>
            <person name="Poveda L."/>
            <person name="Shimizu-Inatsugi R."/>
            <person name="Baeten J."/>
            <person name="Francoijs K.J."/>
            <person name="Nataraja K.N."/>
            <person name="Reddy Y.A.N."/>
            <person name="Phadnis S."/>
            <person name="Ravikumar R.L."/>
            <person name="Schlapbach R."/>
            <person name="Sreeman S.M."/>
            <person name="Shimizu K.K."/>
        </authorList>
    </citation>
    <scope>NUCLEOTIDE SEQUENCE</scope>
</reference>
<evidence type="ECO:0000313" key="2">
    <source>
        <dbReference type="EMBL" id="GJM86233.1"/>
    </source>
</evidence>
<dbReference type="Proteomes" id="UP001054889">
    <property type="component" value="Unassembled WGS sequence"/>
</dbReference>
<sequence>MAILMEQLERGLKQITIGEAERSANSLVGDCLPGSTAPQQNKLHVAPREKSALKMDFGACYVPHHDEDAFFVHLRARIVAVADGVDGCRKRGADAGAFARALDVVNTDRCKTIRASVMKNIAPTFLFWG</sequence>
<dbReference type="EMBL" id="BQKI01000001">
    <property type="protein sequence ID" value="GJM85606.1"/>
    <property type="molecule type" value="Genomic_DNA"/>
</dbReference>
<evidence type="ECO:0000313" key="3">
    <source>
        <dbReference type="Proteomes" id="UP001054889"/>
    </source>
</evidence>
<dbReference type="EMBL" id="BQKI01000001">
    <property type="protein sequence ID" value="GJM86233.1"/>
    <property type="molecule type" value="Genomic_DNA"/>
</dbReference>
<reference evidence="1" key="2">
    <citation type="submission" date="2021-12" db="EMBL/GenBank/DDBJ databases">
        <title>Resequencing data analysis of finger millet.</title>
        <authorList>
            <person name="Hatakeyama M."/>
            <person name="Aluri S."/>
            <person name="Balachadran M.T."/>
            <person name="Sivarajan S.R."/>
            <person name="Poveda L."/>
            <person name="Shimizu-Inatsugi R."/>
            <person name="Schlapbach R."/>
            <person name="Sreeman S.M."/>
            <person name="Shimizu K.K."/>
        </authorList>
    </citation>
    <scope>NUCLEOTIDE SEQUENCE</scope>
</reference>
<organism evidence="1 3">
    <name type="scientific">Eleusine coracana subsp. coracana</name>
    <dbReference type="NCBI Taxonomy" id="191504"/>
    <lineage>
        <taxon>Eukaryota</taxon>
        <taxon>Viridiplantae</taxon>
        <taxon>Streptophyta</taxon>
        <taxon>Embryophyta</taxon>
        <taxon>Tracheophyta</taxon>
        <taxon>Spermatophyta</taxon>
        <taxon>Magnoliopsida</taxon>
        <taxon>Liliopsida</taxon>
        <taxon>Poales</taxon>
        <taxon>Poaceae</taxon>
        <taxon>PACMAD clade</taxon>
        <taxon>Chloridoideae</taxon>
        <taxon>Cynodonteae</taxon>
        <taxon>Eleusininae</taxon>
        <taxon>Eleusine</taxon>
    </lineage>
</organism>
<comment type="caution">
    <text evidence="1">The sequence shown here is derived from an EMBL/GenBank/DDBJ whole genome shotgun (WGS) entry which is preliminary data.</text>
</comment>
<gene>
    <name evidence="1" type="primary">ga01387</name>
    <name evidence="2" type="synonym">ga02074</name>
    <name evidence="1" type="ORF">PR202_ga01387</name>
    <name evidence="2" type="ORF">PR202_ga02074</name>
</gene>
<keyword evidence="3" id="KW-1185">Reference proteome</keyword>
<proteinExistence type="predicted"/>